<dbReference type="InterPro" id="IPR046373">
    <property type="entry name" value="Acyl-CoA_Oxase/DH_mid-dom_sf"/>
</dbReference>
<dbReference type="InterPro" id="IPR009075">
    <property type="entry name" value="AcylCo_DH/oxidase_C"/>
</dbReference>
<dbReference type="InterPro" id="IPR009100">
    <property type="entry name" value="AcylCoA_DH/oxidase_NM_dom_sf"/>
</dbReference>
<organism evidence="6 7">
    <name type="scientific">Amycolatopsis taiwanensis</name>
    <dbReference type="NCBI Taxonomy" id="342230"/>
    <lineage>
        <taxon>Bacteria</taxon>
        <taxon>Bacillati</taxon>
        <taxon>Actinomycetota</taxon>
        <taxon>Actinomycetes</taxon>
        <taxon>Pseudonocardiales</taxon>
        <taxon>Pseudonocardiaceae</taxon>
        <taxon>Amycolatopsis</taxon>
    </lineage>
</organism>
<dbReference type="GO" id="GO:0016627">
    <property type="term" value="F:oxidoreductase activity, acting on the CH-CH group of donors"/>
    <property type="evidence" value="ECO:0007669"/>
    <property type="project" value="InterPro"/>
</dbReference>
<dbReference type="PANTHER" id="PTHR43292:SF3">
    <property type="entry name" value="ACYL-COA DEHYDROGENASE FADE29"/>
    <property type="match status" value="1"/>
</dbReference>
<name>A0A9W6R9U6_9PSEU</name>
<dbReference type="Pfam" id="PF00441">
    <property type="entry name" value="Acyl-CoA_dh_1"/>
    <property type="match status" value="1"/>
</dbReference>
<evidence type="ECO:0000256" key="1">
    <source>
        <dbReference type="ARBA" id="ARBA00009347"/>
    </source>
</evidence>
<dbReference type="Gene3D" id="1.20.140.10">
    <property type="entry name" value="Butyryl-CoA Dehydrogenase, subunit A, domain 3"/>
    <property type="match status" value="1"/>
</dbReference>
<reference evidence="6" key="1">
    <citation type="submission" date="2023-03" db="EMBL/GenBank/DDBJ databases">
        <title>Amycolatopsis taiwanensis NBRC 103393.</title>
        <authorList>
            <person name="Ichikawa N."/>
            <person name="Sato H."/>
            <person name="Tonouchi N."/>
        </authorList>
    </citation>
    <scope>NUCLEOTIDE SEQUENCE</scope>
    <source>
        <strain evidence="6">NBRC 103393</strain>
    </source>
</reference>
<proteinExistence type="inferred from homology"/>
<keyword evidence="3" id="KW-0274">FAD</keyword>
<accession>A0A9W6R9U6</accession>
<dbReference type="Proteomes" id="UP001165136">
    <property type="component" value="Unassembled WGS sequence"/>
</dbReference>
<gene>
    <name evidence="6" type="ORF">Atai01_68010</name>
</gene>
<dbReference type="Gene3D" id="2.40.110.10">
    <property type="entry name" value="Butyryl-CoA Dehydrogenase, subunit A, domain 2"/>
    <property type="match status" value="1"/>
</dbReference>
<dbReference type="InterPro" id="IPR036250">
    <property type="entry name" value="AcylCo_DH-like_C"/>
</dbReference>
<dbReference type="AlphaFoldDB" id="A0A9W6R9U6"/>
<dbReference type="InterPro" id="IPR052161">
    <property type="entry name" value="Mycobact_Acyl-CoA_DH"/>
</dbReference>
<evidence type="ECO:0000256" key="3">
    <source>
        <dbReference type="ARBA" id="ARBA00022827"/>
    </source>
</evidence>
<evidence type="ECO:0000256" key="4">
    <source>
        <dbReference type="ARBA" id="ARBA00023002"/>
    </source>
</evidence>
<evidence type="ECO:0000256" key="2">
    <source>
        <dbReference type="ARBA" id="ARBA00022630"/>
    </source>
</evidence>
<evidence type="ECO:0000259" key="5">
    <source>
        <dbReference type="Pfam" id="PF00441"/>
    </source>
</evidence>
<keyword evidence="4" id="KW-0560">Oxidoreductase</keyword>
<comment type="similarity">
    <text evidence="1">Belongs to the acyl-CoA dehydrogenase family.</text>
</comment>
<evidence type="ECO:0000313" key="7">
    <source>
        <dbReference type="Proteomes" id="UP001165136"/>
    </source>
</evidence>
<comment type="caution">
    <text evidence="6">The sequence shown here is derived from an EMBL/GenBank/DDBJ whole genome shotgun (WGS) entry which is preliminary data.</text>
</comment>
<keyword evidence="2" id="KW-0285">Flavoprotein</keyword>
<dbReference type="EMBL" id="BSTI01000021">
    <property type="protein sequence ID" value="GLY70182.1"/>
    <property type="molecule type" value="Genomic_DNA"/>
</dbReference>
<evidence type="ECO:0000313" key="6">
    <source>
        <dbReference type="EMBL" id="GLY70182.1"/>
    </source>
</evidence>
<sequence length="189" mass="20957">MPLAQPGIEIRPIKQMNGHEEFCETFFADARTDAANIVGNVGEGWQVATRLLGHERGGGTSIELPIRFRADLDRLVELAREQGKLDDPGIRHRIGWCHERIAIMRGLGLRAVTRFLADEPPGAESSIFKLFWSSRLRVGKWCRRVRRATPARCWTAPTVEAGSPLPAAELLAAGHHGYGDREGLWRGSG</sequence>
<dbReference type="SUPFAM" id="SSF47203">
    <property type="entry name" value="Acyl-CoA dehydrogenase C-terminal domain-like"/>
    <property type="match status" value="1"/>
</dbReference>
<dbReference type="PANTHER" id="PTHR43292">
    <property type="entry name" value="ACYL-COA DEHYDROGENASE"/>
    <property type="match status" value="1"/>
</dbReference>
<keyword evidence="7" id="KW-1185">Reference proteome</keyword>
<dbReference type="SUPFAM" id="SSF56645">
    <property type="entry name" value="Acyl-CoA dehydrogenase NM domain-like"/>
    <property type="match status" value="1"/>
</dbReference>
<protein>
    <recommendedName>
        <fullName evidence="5">Acyl-CoA dehydrogenase/oxidase C-terminal domain-containing protein</fullName>
    </recommendedName>
</protein>
<dbReference type="GO" id="GO:0005886">
    <property type="term" value="C:plasma membrane"/>
    <property type="evidence" value="ECO:0007669"/>
    <property type="project" value="TreeGrafter"/>
</dbReference>
<feature type="domain" description="Acyl-CoA dehydrogenase/oxidase C-terminal" evidence="5">
    <location>
        <begin position="42"/>
        <end position="134"/>
    </location>
</feature>